<feature type="domain" description="HTH cro/C1-type" evidence="1">
    <location>
        <begin position="17"/>
        <end position="62"/>
    </location>
</feature>
<organism evidence="2 3">
    <name type="scientific">Guptibacillus hwajinpoensis</name>
    <dbReference type="NCBI Taxonomy" id="208199"/>
    <lineage>
        <taxon>Bacteria</taxon>
        <taxon>Bacillati</taxon>
        <taxon>Bacillota</taxon>
        <taxon>Bacilli</taxon>
        <taxon>Bacillales</taxon>
        <taxon>Guptibacillaceae</taxon>
        <taxon>Guptibacillus</taxon>
    </lineage>
</organism>
<dbReference type="OrthoDB" id="9811208at2"/>
<name>A0A0J6FW81_9BACL</name>
<dbReference type="Pfam" id="PF01381">
    <property type="entry name" value="HTH_3"/>
    <property type="match status" value="1"/>
</dbReference>
<dbReference type="STRING" id="157733.AB986_04900"/>
<protein>
    <submittedName>
        <fullName evidence="2">XRE family transcriptional regulator</fullName>
    </submittedName>
</protein>
<dbReference type="RefSeq" id="WP_048309734.1">
    <property type="nucleotide sequence ID" value="NZ_CP119526.1"/>
</dbReference>
<evidence type="ECO:0000313" key="3">
    <source>
        <dbReference type="Proteomes" id="UP000035996"/>
    </source>
</evidence>
<proteinExistence type="predicted"/>
<evidence type="ECO:0000313" key="2">
    <source>
        <dbReference type="EMBL" id="KMM38617.1"/>
    </source>
</evidence>
<dbReference type="SMART" id="SM00530">
    <property type="entry name" value="HTH_XRE"/>
    <property type="match status" value="1"/>
</dbReference>
<reference evidence="2" key="1">
    <citation type="submission" date="2015-06" db="EMBL/GenBank/DDBJ databases">
        <authorList>
            <person name="Liu B."/>
            <person name="Wang J."/>
            <person name="Zhu Y."/>
            <person name="Liu G."/>
            <person name="Chen Q."/>
            <person name="Zheng C."/>
            <person name="Che J."/>
            <person name="Ge C."/>
            <person name="Shi H."/>
            <person name="Pan Z."/>
            <person name="Liu X."/>
        </authorList>
    </citation>
    <scope>NUCLEOTIDE SEQUENCE [LARGE SCALE GENOMIC DNA]</scope>
    <source>
        <strain evidence="2">DSM 16346</strain>
    </source>
</reference>
<dbReference type="CDD" id="cd00093">
    <property type="entry name" value="HTH_XRE"/>
    <property type="match status" value="1"/>
</dbReference>
<dbReference type="Gene3D" id="1.10.260.40">
    <property type="entry name" value="lambda repressor-like DNA-binding domains"/>
    <property type="match status" value="1"/>
</dbReference>
<comment type="caution">
    <text evidence="2">The sequence shown here is derived from an EMBL/GenBank/DDBJ whole genome shotgun (WGS) entry which is preliminary data.</text>
</comment>
<dbReference type="EMBL" id="LELK01000001">
    <property type="protein sequence ID" value="KMM38617.1"/>
    <property type="molecule type" value="Genomic_DNA"/>
</dbReference>
<gene>
    <name evidence="2" type="ORF">AB986_04900</name>
</gene>
<evidence type="ECO:0000259" key="1">
    <source>
        <dbReference type="PROSITE" id="PS50943"/>
    </source>
</evidence>
<accession>A0A0J6FW81</accession>
<dbReference type="AlphaFoldDB" id="A0A0J6FW81"/>
<dbReference type="InterPro" id="IPR001387">
    <property type="entry name" value="Cro/C1-type_HTH"/>
</dbReference>
<dbReference type="PROSITE" id="PS50943">
    <property type="entry name" value="HTH_CROC1"/>
    <property type="match status" value="1"/>
</dbReference>
<sequence length="73" mass="8361">MNKEIIGKKLINLRGDLTREEVADELSISVSALAMYEQGKRTPRDEIKIKLSNFYDVSIESLFFNIEPHNMCG</sequence>
<dbReference type="Proteomes" id="UP000035996">
    <property type="component" value="Unassembled WGS sequence"/>
</dbReference>
<dbReference type="InterPro" id="IPR010982">
    <property type="entry name" value="Lambda_DNA-bd_dom_sf"/>
</dbReference>
<keyword evidence="3" id="KW-1185">Reference proteome</keyword>
<dbReference type="SUPFAM" id="SSF47413">
    <property type="entry name" value="lambda repressor-like DNA-binding domains"/>
    <property type="match status" value="1"/>
</dbReference>
<dbReference type="GO" id="GO:0003677">
    <property type="term" value="F:DNA binding"/>
    <property type="evidence" value="ECO:0007669"/>
    <property type="project" value="InterPro"/>
</dbReference>